<proteinExistence type="predicted"/>
<name>A7MTF9_VIBC1</name>
<evidence type="ECO:0000313" key="2">
    <source>
        <dbReference type="Proteomes" id="UP000008152"/>
    </source>
</evidence>
<dbReference type="EMBL" id="CP000789">
    <property type="protein sequence ID" value="ABU70664.1"/>
    <property type="molecule type" value="Genomic_DNA"/>
</dbReference>
<dbReference type="AlphaFoldDB" id="A7MTF9"/>
<accession>A7MTF9</accession>
<reference evidence="1 2" key="1">
    <citation type="submission" date="2007-08" db="EMBL/GenBank/DDBJ databases">
        <authorList>
            <consortium name="The Vibrio harveyi Genome Sequencing Project"/>
            <person name="Bassler B."/>
            <person name="Clifton S.W."/>
            <person name="Fulton L."/>
            <person name="Delehaunty K."/>
            <person name="Fronick C."/>
            <person name="Harrison M."/>
            <person name="Markivic C."/>
            <person name="Fulton R."/>
            <person name="Tin-Wollam A.-M."/>
            <person name="Shah N."/>
            <person name="Pepin K."/>
            <person name="Nash W."/>
            <person name="Thiruvilangam P."/>
            <person name="Bhonagiri V."/>
            <person name="Waters C."/>
            <person name="Tu K.C."/>
            <person name="Irgon J."/>
            <person name="Wilson R.K."/>
        </authorList>
    </citation>
    <scope>NUCLEOTIDE SEQUENCE [LARGE SCALE GENOMIC DNA]</scope>
    <source>
        <strain evidence="2">ATCC BAA-1116 / BB120</strain>
    </source>
</reference>
<organism evidence="1 2">
    <name type="scientific">Vibrio campbellii (strain ATCC BAA-1116)</name>
    <dbReference type="NCBI Taxonomy" id="2902295"/>
    <lineage>
        <taxon>Bacteria</taxon>
        <taxon>Pseudomonadati</taxon>
        <taxon>Pseudomonadota</taxon>
        <taxon>Gammaproteobacteria</taxon>
        <taxon>Vibrionales</taxon>
        <taxon>Vibrionaceae</taxon>
        <taxon>Vibrio</taxon>
    </lineage>
</organism>
<evidence type="ECO:0000313" key="1">
    <source>
        <dbReference type="EMBL" id="ABU70664.1"/>
    </source>
</evidence>
<dbReference type="Proteomes" id="UP000008152">
    <property type="component" value="Chromosome I"/>
</dbReference>
<dbReference type="PATRIC" id="fig|338187.36.peg.1613"/>
<dbReference type="KEGG" id="vha:VIBHAR_01695"/>
<sequence>MVTWHTSISTDVLTGAIYSSKATHPYSTAWEELAKPPFEELV</sequence>
<gene>
    <name evidence="1" type="ordered locus">VIBHAR_01695</name>
</gene>
<protein>
    <submittedName>
        <fullName evidence="1">Uncharacterized protein</fullName>
    </submittedName>
</protein>